<keyword evidence="8 12" id="KW-0472">Membrane</keyword>
<dbReference type="InterPro" id="IPR036179">
    <property type="entry name" value="Ig-like_dom_sf"/>
</dbReference>
<dbReference type="InterPro" id="IPR013783">
    <property type="entry name" value="Ig-like_fold"/>
</dbReference>
<name>A0ABD2DXL3_DAUMA</name>
<keyword evidence="2" id="KW-0399">Innate immunity</keyword>
<evidence type="ECO:0000256" key="8">
    <source>
        <dbReference type="ARBA" id="ARBA00023136"/>
    </source>
</evidence>
<dbReference type="Pfam" id="PF07686">
    <property type="entry name" value="V-set"/>
    <property type="match status" value="1"/>
</dbReference>
<evidence type="ECO:0000256" key="9">
    <source>
        <dbReference type="ARBA" id="ARBA00023157"/>
    </source>
</evidence>
<evidence type="ECO:0000313" key="15">
    <source>
        <dbReference type="EMBL" id="KAL2771443.1"/>
    </source>
</evidence>
<dbReference type="CDD" id="cd00096">
    <property type="entry name" value="Ig"/>
    <property type="match status" value="1"/>
</dbReference>
<dbReference type="AlphaFoldDB" id="A0ABD2DXL3"/>
<keyword evidence="11" id="KW-0393">Immunoglobulin domain</keyword>
<keyword evidence="6 12" id="KW-1133">Transmembrane helix</keyword>
<dbReference type="FunFam" id="2.60.40.10:FF:000820">
    <property type="entry name" value="SLAM family member 7"/>
    <property type="match status" value="1"/>
</dbReference>
<keyword evidence="9" id="KW-1015">Disulfide bond</keyword>
<evidence type="ECO:0000256" key="7">
    <source>
        <dbReference type="ARBA" id="ARBA00023130"/>
    </source>
</evidence>
<evidence type="ECO:0000259" key="14">
    <source>
        <dbReference type="PROSITE" id="PS50835"/>
    </source>
</evidence>
<feature type="domain" description="Ig-like" evidence="14">
    <location>
        <begin position="144"/>
        <end position="211"/>
    </location>
</feature>
<dbReference type="GO" id="GO:0045087">
    <property type="term" value="P:innate immune response"/>
    <property type="evidence" value="ECO:0007669"/>
    <property type="project" value="UniProtKB-KW"/>
</dbReference>
<dbReference type="InterPro" id="IPR015631">
    <property type="entry name" value="CD2/SLAM_rcpt"/>
</dbReference>
<dbReference type="GO" id="GO:0016020">
    <property type="term" value="C:membrane"/>
    <property type="evidence" value="ECO:0007669"/>
    <property type="project" value="UniProtKB-SubCell"/>
</dbReference>
<evidence type="ECO:0000256" key="1">
    <source>
        <dbReference type="ARBA" id="ARBA00004479"/>
    </source>
</evidence>
<dbReference type="EMBL" id="JBFSEQ010000007">
    <property type="protein sequence ID" value="KAL2771443.1"/>
    <property type="molecule type" value="Genomic_DNA"/>
</dbReference>
<evidence type="ECO:0000256" key="11">
    <source>
        <dbReference type="ARBA" id="ARBA00023319"/>
    </source>
</evidence>
<dbReference type="PANTHER" id="PTHR12080:SF16">
    <property type="entry name" value="SLAM FAMILY MEMBER 6"/>
    <property type="match status" value="1"/>
</dbReference>
<keyword evidence="10" id="KW-0325">Glycoprotein</keyword>
<evidence type="ECO:0000256" key="13">
    <source>
        <dbReference type="SAM" id="SignalP"/>
    </source>
</evidence>
<accession>A0ABD2DXL3</accession>
<evidence type="ECO:0000256" key="2">
    <source>
        <dbReference type="ARBA" id="ARBA00022588"/>
    </source>
</evidence>
<evidence type="ECO:0000256" key="5">
    <source>
        <dbReference type="ARBA" id="ARBA00022859"/>
    </source>
</evidence>
<feature type="chain" id="PRO_5044874264" evidence="13">
    <location>
        <begin position="23"/>
        <end position="335"/>
    </location>
</feature>
<dbReference type="InterPro" id="IPR013106">
    <property type="entry name" value="Ig_V-set"/>
</dbReference>
<dbReference type="PANTHER" id="PTHR12080">
    <property type="entry name" value="SIGNALING LYMPHOCYTIC ACTIVATION MOLECULE"/>
    <property type="match status" value="1"/>
</dbReference>
<evidence type="ECO:0000256" key="12">
    <source>
        <dbReference type="SAM" id="Phobius"/>
    </source>
</evidence>
<keyword evidence="16" id="KW-1185">Reference proteome</keyword>
<evidence type="ECO:0000256" key="6">
    <source>
        <dbReference type="ARBA" id="ARBA00022989"/>
    </source>
</evidence>
<proteinExistence type="predicted"/>
<keyword evidence="3 12" id="KW-0812">Transmembrane</keyword>
<dbReference type="SUPFAM" id="SSF48726">
    <property type="entry name" value="Immunoglobulin"/>
    <property type="match status" value="2"/>
</dbReference>
<dbReference type="GO" id="GO:0002250">
    <property type="term" value="P:adaptive immune response"/>
    <property type="evidence" value="ECO:0007669"/>
    <property type="project" value="UniProtKB-KW"/>
</dbReference>
<reference evidence="15 16" key="1">
    <citation type="journal article" date="2024" name="G3 (Bethesda)">
        <title>A hybrid genome assembly of the endangered aye-aye (Daubentonia madagascariensis).</title>
        <authorList>
            <person name="Versoza C.J."/>
            <person name="Pfeifer S.P."/>
        </authorList>
    </citation>
    <scope>NUCLEOTIDE SEQUENCE [LARGE SCALE GENOMIC DNA]</scope>
    <source>
        <strain evidence="15">6821</strain>
    </source>
</reference>
<sequence>MRFWLFQSLLLVFCLGPGNVVSQNSSTPLMMNGVLGESVTLPLKFPVGEKVEAITWLCNGTSIAFIKPEEAKSPFIHMTNPKWGERLSFTQSYSLHLSSLTMADTGFYSAQITTETSVTLSSYTLRIFKQLRNIQVTSHSRLSGNRTCEIHLTCSVADPDDNVSFRWQVSGNILLSEPNLTISWDPENSSEQNYTCVVENPIGSNLSFSVSAQRLCEGVKKNPYPDIKLIMIVVPVICIVFIVLLSIFVWRRRTGSHRLSPRQCQAPAESTRNIENVSVSPANSTVYASVTHPNRETEIPTPMKNNDSVTIYSTINHSKESKPTFPRATALDNVM</sequence>
<gene>
    <name evidence="15" type="ORF">WCI35_019668</name>
</gene>
<feature type="signal peptide" evidence="13">
    <location>
        <begin position="1"/>
        <end position="22"/>
    </location>
</feature>
<comment type="caution">
    <text evidence="15">The sequence shown here is derived from an EMBL/GenBank/DDBJ whole genome shotgun (WGS) entry which is preliminary data.</text>
</comment>
<comment type="subcellular location">
    <subcellularLocation>
        <location evidence="1">Membrane</location>
        <topology evidence="1">Single-pass type I membrane protein</topology>
    </subcellularLocation>
</comment>
<evidence type="ECO:0000256" key="4">
    <source>
        <dbReference type="ARBA" id="ARBA00022729"/>
    </source>
</evidence>
<evidence type="ECO:0000313" key="16">
    <source>
        <dbReference type="Proteomes" id="UP001610411"/>
    </source>
</evidence>
<keyword evidence="7" id="KW-1064">Adaptive immunity</keyword>
<dbReference type="Proteomes" id="UP001610411">
    <property type="component" value="Unassembled WGS sequence"/>
</dbReference>
<keyword evidence="4 13" id="KW-0732">Signal</keyword>
<organism evidence="15 16">
    <name type="scientific">Daubentonia madagascariensis</name>
    <name type="common">Aye-aye</name>
    <name type="synonym">Sciurus madagascariensis</name>
    <dbReference type="NCBI Taxonomy" id="31869"/>
    <lineage>
        <taxon>Eukaryota</taxon>
        <taxon>Metazoa</taxon>
        <taxon>Chordata</taxon>
        <taxon>Craniata</taxon>
        <taxon>Vertebrata</taxon>
        <taxon>Euteleostomi</taxon>
        <taxon>Mammalia</taxon>
        <taxon>Eutheria</taxon>
        <taxon>Euarchontoglires</taxon>
        <taxon>Primates</taxon>
        <taxon>Strepsirrhini</taxon>
        <taxon>Chiromyiformes</taxon>
        <taxon>Daubentoniidae</taxon>
        <taxon>Daubentonia</taxon>
    </lineage>
</organism>
<protein>
    <submittedName>
        <fullName evidence="15">SLAM family member 6 isoform 1</fullName>
    </submittedName>
</protein>
<dbReference type="Gene3D" id="2.60.40.10">
    <property type="entry name" value="Immunoglobulins"/>
    <property type="match status" value="2"/>
</dbReference>
<evidence type="ECO:0000256" key="3">
    <source>
        <dbReference type="ARBA" id="ARBA00022692"/>
    </source>
</evidence>
<evidence type="ECO:0000256" key="10">
    <source>
        <dbReference type="ARBA" id="ARBA00023180"/>
    </source>
</evidence>
<dbReference type="InterPro" id="IPR007110">
    <property type="entry name" value="Ig-like_dom"/>
</dbReference>
<dbReference type="PROSITE" id="PS50835">
    <property type="entry name" value="IG_LIKE"/>
    <property type="match status" value="1"/>
</dbReference>
<feature type="transmembrane region" description="Helical" evidence="12">
    <location>
        <begin position="229"/>
        <end position="250"/>
    </location>
</feature>
<keyword evidence="5" id="KW-0391">Immunity</keyword>